<sequence>MKQARIMESVVTITLNSPKSFHGPALGAYNENSPSTYGIPKATIGSRSSSLNVSANWLLRTSTMVLEFYSVPRYCYGSKRDRTARHCYVRQAQDSVPLSIPWSSDYGPERLLFLEV</sequence>
<dbReference type="AlphaFoldDB" id="A0A6U9WI86"/>
<gene>
    <name evidence="1" type="ORF">PAUS00366_LOCUS3871</name>
    <name evidence="2" type="ORF">PAUS00366_LOCUS3872</name>
    <name evidence="3" type="ORF">PAUS00366_LOCUS3873</name>
</gene>
<proteinExistence type="predicted"/>
<evidence type="ECO:0000313" key="1">
    <source>
        <dbReference type="EMBL" id="CAE0711144.1"/>
    </source>
</evidence>
<evidence type="ECO:0000313" key="3">
    <source>
        <dbReference type="EMBL" id="CAE0711146.1"/>
    </source>
</evidence>
<dbReference type="EMBL" id="HBIX01004900">
    <property type="protein sequence ID" value="CAE0711146.1"/>
    <property type="molecule type" value="Transcribed_RNA"/>
</dbReference>
<protein>
    <submittedName>
        <fullName evidence="1">Uncharacterized protein</fullName>
    </submittedName>
</protein>
<organism evidence="1">
    <name type="scientific">Pseudo-nitzschia australis</name>
    <dbReference type="NCBI Taxonomy" id="44445"/>
    <lineage>
        <taxon>Eukaryota</taxon>
        <taxon>Sar</taxon>
        <taxon>Stramenopiles</taxon>
        <taxon>Ochrophyta</taxon>
        <taxon>Bacillariophyta</taxon>
        <taxon>Bacillariophyceae</taxon>
        <taxon>Bacillariophycidae</taxon>
        <taxon>Bacillariales</taxon>
        <taxon>Bacillariaceae</taxon>
        <taxon>Pseudo-nitzschia</taxon>
    </lineage>
</organism>
<name>A0A6U9WI86_9STRA</name>
<evidence type="ECO:0000313" key="2">
    <source>
        <dbReference type="EMBL" id="CAE0711145.1"/>
    </source>
</evidence>
<dbReference type="EMBL" id="HBIX01004898">
    <property type="protein sequence ID" value="CAE0711144.1"/>
    <property type="molecule type" value="Transcribed_RNA"/>
</dbReference>
<dbReference type="EMBL" id="HBIX01004899">
    <property type="protein sequence ID" value="CAE0711145.1"/>
    <property type="molecule type" value="Transcribed_RNA"/>
</dbReference>
<accession>A0A6U9WI86</accession>
<reference evidence="1" key="1">
    <citation type="submission" date="2021-01" db="EMBL/GenBank/DDBJ databases">
        <authorList>
            <person name="Corre E."/>
            <person name="Pelletier E."/>
            <person name="Niang G."/>
            <person name="Scheremetjew M."/>
            <person name="Finn R."/>
            <person name="Kale V."/>
            <person name="Holt S."/>
            <person name="Cochrane G."/>
            <person name="Meng A."/>
            <person name="Brown T."/>
            <person name="Cohen L."/>
        </authorList>
    </citation>
    <scope>NUCLEOTIDE SEQUENCE</scope>
    <source>
        <strain evidence="1">10249 10 AB</strain>
    </source>
</reference>